<feature type="compositionally biased region" description="Basic and acidic residues" evidence="1">
    <location>
        <begin position="279"/>
        <end position="288"/>
    </location>
</feature>
<reference evidence="2" key="1">
    <citation type="journal article" date="2021" name="Proc. Natl. Acad. Sci. U.S.A.">
        <title>A Catalog of Tens of Thousands of Viruses from Human Metagenomes Reveals Hidden Associations with Chronic Diseases.</title>
        <authorList>
            <person name="Tisza M.J."/>
            <person name="Buck C.B."/>
        </authorList>
    </citation>
    <scope>NUCLEOTIDE SEQUENCE</scope>
    <source>
        <strain evidence="2">CtnR15</strain>
    </source>
</reference>
<feature type="compositionally biased region" description="Low complexity" evidence="1">
    <location>
        <begin position="234"/>
        <end position="250"/>
    </location>
</feature>
<name>A0A8S5T1G3_9CAUD</name>
<evidence type="ECO:0000313" key="2">
    <source>
        <dbReference type="EMBL" id="DAF57157.1"/>
    </source>
</evidence>
<proteinExistence type="predicted"/>
<sequence>MPAGSGGAWRAGWRRVKHRETQARKTYEDAQRAVIQACEELREAEMFLESFERSERSAVGGVAARVVSSADVANTHASNLRESVVGGAAAEYLARDGRQACGSRVPDRSAENLDGGISDWLRTAPLSEIVMNRHPIDIHAREQMGKDFDGIPEGIKLSSDNECSVSLRVTFSQADLESVLLALHSLLDVVESGSRGGACGHGCHSSSSVRCGGCTASCGLAGVTHLTGEGAIRGADGSSSSASSSAHSSGAEGGRGLPGASAHTPAGHTVQVSKYKIFARPEDGVQRS</sequence>
<organism evidence="2">
    <name type="scientific">Siphoviridae sp. ctnR15</name>
    <dbReference type="NCBI Taxonomy" id="2827938"/>
    <lineage>
        <taxon>Viruses</taxon>
        <taxon>Duplodnaviria</taxon>
        <taxon>Heunggongvirae</taxon>
        <taxon>Uroviricota</taxon>
        <taxon>Caudoviricetes</taxon>
    </lineage>
</organism>
<evidence type="ECO:0000256" key="1">
    <source>
        <dbReference type="SAM" id="MobiDB-lite"/>
    </source>
</evidence>
<accession>A0A8S5T1G3</accession>
<dbReference type="EMBL" id="BK032729">
    <property type="protein sequence ID" value="DAF57157.1"/>
    <property type="molecule type" value="Genomic_DNA"/>
</dbReference>
<feature type="region of interest" description="Disordered" evidence="1">
    <location>
        <begin position="234"/>
        <end position="288"/>
    </location>
</feature>
<protein>
    <submittedName>
        <fullName evidence="2">Uncharacterized protein</fullName>
    </submittedName>
</protein>